<gene>
    <name evidence="1" type="ORF">GGQ65_004993</name>
</gene>
<proteinExistence type="predicted"/>
<evidence type="ECO:0000313" key="2">
    <source>
        <dbReference type="Proteomes" id="UP000545490"/>
    </source>
</evidence>
<evidence type="ECO:0000313" key="1">
    <source>
        <dbReference type="EMBL" id="MBB3917674.1"/>
    </source>
</evidence>
<dbReference type="EMBL" id="JACIDG010000014">
    <property type="protein sequence ID" value="MBB3917674.1"/>
    <property type="molecule type" value="Genomic_DNA"/>
</dbReference>
<name>A0A7W6FL97_9HYPH</name>
<sequence length="40" mass="4426">MMDNILEQVASNAMTIGPTLLAEIRLHAWNAASSATRRDR</sequence>
<dbReference type="Proteomes" id="UP000545490">
    <property type="component" value="Unassembled WGS sequence"/>
</dbReference>
<reference evidence="1 2" key="1">
    <citation type="submission" date="2020-08" db="EMBL/GenBank/DDBJ databases">
        <title>Genomic Encyclopedia of Type Strains, Phase IV (KMG-IV): sequencing the most valuable type-strain genomes for metagenomic binning, comparative biology and taxonomic classification.</title>
        <authorList>
            <person name="Goeker M."/>
        </authorList>
    </citation>
    <scope>NUCLEOTIDE SEQUENCE [LARGE SCALE GENOMIC DNA]</scope>
    <source>
        <strain evidence="1 2">DSM 19331</strain>
    </source>
</reference>
<protein>
    <submittedName>
        <fullName evidence="1">Uncharacterized protein</fullName>
    </submittedName>
</protein>
<comment type="caution">
    <text evidence="1">The sequence shown here is derived from an EMBL/GenBank/DDBJ whole genome shotgun (WGS) entry which is preliminary data.</text>
</comment>
<dbReference type="AlphaFoldDB" id="A0A7W6FL97"/>
<organism evidence="1 2">
    <name type="scientific">Rhizobium fabae</name>
    <dbReference type="NCBI Taxonomy" id="573179"/>
    <lineage>
        <taxon>Bacteria</taxon>
        <taxon>Pseudomonadati</taxon>
        <taxon>Pseudomonadota</taxon>
        <taxon>Alphaproteobacteria</taxon>
        <taxon>Hyphomicrobiales</taxon>
        <taxon>Rhizobiaceae</taxon>
        <taxon>Rhizobium/Agrobacterium group</taxon>
        <taxon>Rhizobium</taxon>
    </lineage>
</organism>
<accession>A0A7W6FL97</accession>